<sequence length="175" mass="20431">MGGNPWHYFTPYQRDINEALQNLREQEFRMGRYGFDYWFNQMSTNMQIGVTLNQSNRPANELIEQYGSVHEAIEALLDQSMPDGTQSILDMTHVSNQPEDFAVCPLSEHEIREILQTTQPTRELIESLLLGEEAIDNWQPFEMFWDSIDRGTGRYIVLYQEGEPTEIFFAGYSFD</sequence>
<dbReference type="Proteomes" id="UP000217895">
    <property type="component" value="Chromosome"/>
</dbReference>
<accession>A0A1Z4JKJ9</accession>
<dbReference type="EMBL" id="AP018203">
    <property type="protein sequence ID" value="BAY57264.1"/>
    <property type="molecule type" value="Genomic_DNA"/>
</dbReference>
<proteinExistence type="predicted"/>
<evidence type="ECO:0000313" key="2">
    <source>
        <dbReference type="Proteomes" id="UP000217895"/>
    </source>
</evidence>
<dbReference type="AlphaFoldDB" id="A0A1Z4JKJ9"/>
<protein>
    <submittedName>
        <fullName evidence="1">Uncharacterized protein</fullName>
    </submittedName>
</protein>
<reference evidence="1 2" key="1">
    <citation type="submission" date="2017-06" db="EMBL/GenBank/DDBJ databases">
        <title>Genome sequencing of cyanobaciteial culture collection at National Institute for Environmental Studies (NIES).</title>
        <authorList>
            <person name="Hirose Y."/>
            <person name="Shimura Y."/>
            <person name="Fujisawa T."/>
            <person name="Nakamura Y."/>
            <person name="Kawachi M."/>
        </authorList>
    </citation>
    <scope>NUCLEOTIDE SEQUENCE [LARGE SCALE GENOMIC DNA]</scope>
    <source>
        <strain evidence="1 2">NIES-2135</strain>
    </source>
</reference>
<evidence type="ECO:0000313" key="1">
    <source>
        <dbReference type="EMBL" id="BAY57264.1"/>
    </source>
</evidence>
<organism evidence="1 2">
    <name type="scientific">Leptolyngbya boryana NIES-2135</name>
    <dbReference type="NCBI Taxonomy" id="1973484"/>
    <lineage>
        <taxon>Bacteria</taxon>
        <taxon>Bacillati</taxon>
        <taxon>Cyanobacteriota</taxon>
        <taxon>Cyanophyceae</taxon>
        <taxon>Leptolyngbyales</taxon>
        <taxon>Leptolyngbyaceae</taxon>
        <taxon>Leptolyngbya group</taxon>
        <taxon>Leptolyngbya</taxon>
    </lineage>
</organism>
<name>A0A1Z4JKJ9_LEPBY</name>
<keyword evidence="2" id="KW-1185">Reference proteome</keyword>
<gene>
    <name evidence="1" type="ORF">NIES2135_41280</name>
</gene>